<evidence type="ECO:0000313" key="2">
    <source>
        <dbReference type="Proteomes" id="UP000499080"/>
    </source>
</evidence>
<proteinExistence type="predicted"/>
<protein>
    <submittedName>
        <fullName evidence="1">Uncharacterized protein</fullName>
    </submittedName>
</protein>
<name>A0A4Y2PYM6_ARAVE</name>
<dbReference type="AlphaFoldDB" id="A0A4Y2PYM6"/>
<reference evidence="1 2" key="1">
    <citation type="journal article" date="2019" name="Sci. Rep.">
        <title>Orb-weaving spider Araneus ventricosus genome elucidates the spidroin gene catalogue.</title>
        <authorList>
            <person name="Kono N."/>
            <person name="Nakamura H."/>
            <person name="Ohtoshi R."/>
            <person name="Moran D.A.P."/>
            <person name="Shinohara A."/>
            <person name="Yoshida Y."/>
            <person name="Fujiwara M."/>
            <person name="Mori M."/>
            <person name="Tomita M."/>
            <person name="Arakawa K."/>
        </authorList>
    </citation>
    <scope>NUCLEOTIDE SEQUENCE [LARGE SCALE GENOMIC DNA]</scope>
</reference>
<accession>A0A4Y2PYM6</accession>
<dbReference type="EMBL" id="BGPR01012647">
    <property type="protein sequence ID" value="GBN57015.1"/>
    <property type="molecule type" value="Genomic_DNA"/>
</dbReference>
<comment type="caution">
    <text evidence="1">The sequence shown here is derived from an EMBL/GenBank/DDBJ whole genome shotgun (WGS) entry which is preliminary data.</text>
</comment>
<sequence length="144" mass="17256">MPFQYLAPRRLLQSIIKHSNLRRWREEWDNGLTGGNFNQILPNVCLYTSSLEQTRYNLRHWPLTSYFKRFHIKESDCCCREVGVRLHYATSFPFAASFHLTKLYHYLEAVWRNKVMKNKLSMIKTRNQSLNNFPFLFPSSTHLP</sequence>
<gene>
    <name evidence="1" type="ORF">AVEN_272932_1</name>
</gene>
<dbReference type="Proteomes" id="UP000499080">
    <property type="component" value="Unassembled WGS sequence"/>
</dbReference>
<evidence type="ECO:0000313" key="1">
    <source>
        <dbReference type="EMBL" id="GBN57015.1"/>
    </source>
</evidence>
<organism evidence="1 2">
    <name type="scientific">Araneus ventricosus</name>
    <name type="common">Orbweaver spider</name>
    <name type="synonym">Epeira ventricosa</name>
    <dbReference type="NCBI Taxonomy" id="182803"/>
    <lineage>
        <taxon>Eukaryota</taxon>
        <taxon>Metazoa</taxon>
        <taxon>Ecdysozoa</taxon>
        <taxon>Arthropoda</taxon>
        <taxon>Chelicerata</taxon>
        <taxon>Arachnida</taxon>
        <taxon>Araneae</taxon>
        <taxon>Araneomorphae</taxon>
        <taxon>Entelegynae</taxon>
        <taxon>Araneoidea</taxon>
        <taxon>Araneidae</taxon>
        <taxon>Araneus</taxon>
    </lineage>
</organism>
<keyword evidence="2" id="KW-1185">Reference proteome</keyword>